<dbReference type="Pfam" id="PF18143">
    <property type="entry name" value="HAD_SAK_2"/>
    <property type="match status" value="1"/>
</dbReference>
<evidence type="ECO:0008006" key="3">
    <source>
        <dbReference type="Google" id="ProtNLM"/>
    </source>
</evidence>
<reference evidence="1 2" key="1">
    <citation type="journal article" date="2016" name="Gene">
        <title>PacBio SMRT assembly of a complex multi-replicon genome reveals chlorocatechol degradative operon in a region of genome plasticity.</title>
        <authorList>
            <person name="Ricker N."/>
            <person name="Shen S.Y."/>
            <person name="Goordial J."/>
            <person name="Jin S."/>
            <person name="Fulthorpe R.R."/>
        </authorList>
    </citation>
    <scope>NUCLEOTIDE SEQUENCE [LARGE SCALE GENOMIC DNA]</scope>
    <source>
        <strain evidence="1 2">OLGA172</strain>
    </source>
</reference>
<protein>
    <recommendedName>
        <fullName evidence="3">FCP1 homology domain-containing protein</fullName>
    </recommendedName>
</protein>
<dbReference type="AlphaFoldDB" id="A0A160FWR4"/>
<dbReference type="EMBL" id="CP014579">
    <property type="protein sequence ID" value="ANB77576.1"/>
    <property type="molecule type" value="Genomic_DNA"/>
</dbReference>
<dbReference type="Proteomes" id="UP000076852">
    <property type="component" value="Chromosome 2"/>
</dbReference>
<organism evidence="1 2">
    <name type="scientific">Paraburkholderia phytofirmans OLGA172</name>
    <dbReference type="NCBI Taxonomy" id="1417228"/>
    <lineage>
        <taxon>Bacteria</taxon>
        <taxon>Pseudomonadati</taxon>
        <taxon>Pseudomonadota</taxon>
        <taxon>Betaproteobacteria</taxon>
        <taxon>Burkholderiales</taxon>
        <taxon>Burkholderiaceae</taxon>
        <taxon>Paraburkholderia</taxon>
    </lineage>
</organism>
<name>A0A160FWR4_9BURK</name>
<keyword evidence="2" id="KW-1185">Reference proteome</keyword>
<dbReference type="STRING" id="1804984.AYM40_29270"/>
<evidence type="ECO:0000313" key="1">
    <source>
        <dbReference type="EMBL" id="ANB77576.1"/>
    </source>
</evidence>
<evidence type="ECO:0000313" key="2">
    <source>
        <dbReference type="Proteomes" id="UP000076852"/>
    </source>
</evidence>
<dbReference type="KEGG" id="buz:AYM40_29270"/>
<gene>
    <name evidence="1" type="ORF">AYM40_29270</name>
</gene>
<sequence>MLTGLPGPTFRIPPPRHTGGLILYLDFDGVLHPEGVYYWPGKGPYIANPPGHQLFEHADLLERVLLSYPDVRIVLSTSWVPFYRSVAKPARWLPHNLRSRIIGATFHSRMDKASFDGAPRGMQVWSDVLRRRPDKWVALDDDDSGWPPWCRHNLILTHKICGVAAPDVLVELKKKLAAMHNA</sequence>
<accession>A0A160FWR4</accession>
<proteinExistence type="predicted"/>